<comment type="caution">
    <text evidence="6">The sequence shown here is derived from an EMBL/GenBank/DDBJ whole genome shotgun (WGS) entry which is preliminary data.</text>
</comment>
<dbReference type="InterPro" id="IPR000847">
    <property type="entry name" value="LysR_HTH_N"/>
</dbReference>
<evidence type="ECO:0000313" key="6">
    <source>
        <dbReference type="EMBL" id="GLQ06741.1"/>
    </source>
</evidence>
<evidence type="ECO:0000256" key="2">
    <source>
        <dbReference type="ARBA" id="ARBA00023015"/>
    </source>
</evidence>
<dbReference type="InterPro" id="IPR005119">
    <property type="entry name" value="LysR_subst-bd"/>
</dbReference>
<keyword evidence="4" id="KW-0804">Transcription</keyword>
<feature type="domain" description="HTH lysR-type" evidence="5">
    <location>
        <begin position="10"/>
        <end position="67"/>
    </location>
</feature>
<reference evidence="6" key="2">
    <citation type="submission" date="2023-01" db="EMBL/GenBank/DDBJ databases">
        <title>Draft genome sequence of Sneathiella chinensis strain NBRC 103408.</title>
        <authorList>
            <person name="Sun Q."/>
            <person name="Mori K."/>
        </authorList>
    </citation>
    <scope>NUCLEOTIDE SEQUENCE</scope>
    <source>
        <strain evidence="6">NBRC 103408</strain>
    </source>
</reference>
<dbReference type="RefSeq" id="WP_169560879.1">
    <property type="nucleotide sequence ID" value="NZ_BSNF01000006.1"/>
</dbReference>
<dbReference type="InterPro" id="IPR036390">
    <property type="entry name" value="WH_DNA-bd_sf"/>
</dbReference>
<protein>
    <submittedName>
        <fullName evidence="6">LysR family transcriptional regulator</fullName>
    </submittedName>
</protein>
<name>A0ABQ5U5S7_9PROT</name>
<dbReference type="PRINTS" id="PR00039">
    <property type="entry name" value="HTHLYSR"/>
</dbReference>
<dbReference type="SUPFAM" id="SSF46785">
    <property type="entry name" value="Winged helix' DNA-binding domain"/>
    <property type="match status" value="1"/>
</dbReference>
<evidence type="ECO:0000313" key="7">
    <source>
        <dbReference type="Proteomes" id="UP001161409"/>
    </source>
</evidence>
<dbReference type="Gene3D" id="3.40.190.10">
    <property type="entry name" value="Periplasmic binding protein-like II"/>
    <property type="match status" value="2"/>
</dbReference>
<sequence>MSEQKLTQLPSMEWLKSFEAAGRHGNFTAAGREIGLTQASISQHIHALENRLGVPLFRRLPRGVELTPDGEAYLGLVSNALAMIRRGTTDLFGRTRRKVSIMAPASVSSLWVAGRLKPFAALCPEVELSLSSIHRQVDYSVVKSDYEIRFGDGNWPDRDGVQLYQEVLVPVALPALLKGVGDWRELPVLSVTGSRDGWREWAEISGTLPQKSPAFRFDSFIAALNACLSGAGVLLGSLPLVRPLLEDGRLAIAEQAQLTMTAGSWLTWPAKRPQDRIHEALITVLCDPDVRG</sequence>
<evidence type="ECO:0000256" key="3">
    <source>
        <dbReference type="ARBA" id="ARBA00023125"/>
    </source>
</evidence>
<dbReference type="InterPro" id="IPR058163">
    <property type="entry name" value="LysR-type_TF_proteobact-type"/>
</dbReference>
<evidence type="ECO:0000256" key="4">
    <source>
        <dbReference type="ARBA" id="ARBA00023163"/>
    </source>
</evidence>
<gene>
    <name evidence="6" type="ORF">GCM10007924_19620</name>
</gene>
<dbReference type="PANTHER" id="PTHR30537:SF26">
    <property type="entry name" value="GLYCINE CLEAVAGE SYSTEM TRANSCRIPTIONAL ACTIVATOR"/>
    <property type="match status" value="1"/>
</dbReference>
<dbReference type="InterPro" id="IPR036388">
    <property type="entry name" value="WH-like_DNA-bd_sf"/>
</dbReference>
<dbReference type="SUPFAM" id="SSF53850">
    <property type="entry name" value="Periplasmic binding protein-like II"/>
    <property type="match status" value="1"/>
</dbReference>
<reference evidence="6" key="1">
    <citation type="journal article" date="2014" name="Int. J. Syst. Evol. Microbiol.">
        <title>Complete genome of a new Firmicutes species belonging to the dominant human colonic microbiota ('Ruminococcus bicirculans') reveals two chromosomes and a selective capacity to utilize plant glucans.</title>
        <authorList>
            <consortium name="NISC Comparative Sequencing Program"/>
            <person name="Wegmann U."/>
            <person name="Louis P."/>
            <person name="Goesmann A."/>
            <person name="Henrissat B."/>
            <person name="Duncan S.H."/>
            <person name="Flint H.J."/>
        </authorList>
    </citation>
    <scope>NUCLEOTIDE SEQUENCE</scope>
    <source>
        <strain evidence="6">NBRC 103408</strain>
    </source>
</reference>
<dbReference type="Pfam" id="PF03466">
    <property type="entry name" value="LysR_substrate"/>
    <property type="match status" value="1"/>
</dbReference>
<dbReference type="Gene3D" id="1.10.10.10">
    <property type="entry name" value="Winged helix-like DNA-binding domain superfamily/Winged helix DNA-binding domain"/>
    <property type="match status" value="1"/>
</dbReference>
<evidence type="ECO:0000259" key="5">
    <source>
        <dbReference type="PROSITE" id="PS50931"/>
    </source>
</evidence>
<dbReference type="Proteomes" id="UP001161409">
    <property type="component" value="Unassembled WGS sequence"/>
</dbReference>
<keyword evidence="7" id="KW-1185">Reference proteome</keyword>
<dbReference type="PROSITE" id="PS50931">
    <property type="entry name" value="HTH_LYSR"/>
    <property type="match status" value="1"/>
</dbReference>
<organism evidence="6 7">
    <name type="scientific">Sneathiella chinensis</name>
    <dbReference type="NCBI Taxonomy" id="349750"/>
    <lineage>
        <taxon>Bacteria</taxon>
        <taxon>Pseudomonadati</taxon>
        <taxon>Pseudomonadota</taxon>
        <taxon>Alphaproteobacteria</taxon>
        <taxon>Sneathiellales</taxon>
        <taxon>Sneathiellaceae</taxon>
        <taxon>Sneathiella</taxon>
    </lineage>
</organism>
<comment type="similarity">
    <text evidence="1">Belongs to the LysR transcriptional regulatory family.</text>
</comment>
<keyword evidence="2" id="KW-0805">Transcription regulation</keyword>
<accession>A0ABQ5U5S7</accession>
<dbReference type="EMBL" id="BSNF01000006">
    <property type="protein sequence ID" value="GLQ06741.1"/>
    <property type="molecule type" value="Genomic_DNA"/>
</dbReference>
<dbReference type="PANTHER" id="PTHR30537">
    <property type="entry name" value="HTH-TYPE TRANSCRIPTIONAL REGULATOR"/>
    <property type="match status" value="1"/>
</dbReference>
<proteinExistence type="inferred from homology"/>
<dbReference type="Pfam" id="PF00126">
    <property type="entry name" value="HTH_1"/>
    <property type="match status" value="1"/>
</dbReference>
<keyword evidence="3" id="KW-0238">DNA-binding</keyword>
<evidence type="ECO:0000256" key="1">
    <source>
        <dbReference type="ARBA" id="ARBA00009437"/>
    </source>
</evidence>